<dbReference type="EnsemblPlants" id="Zm00001eb091020_T001">
    <property type="protein sequence ID" value="Zm00001eb091020_P001"/>
    <property type="gene ID" value="Zm00001eb091020"/>
</dbReference>
<feature type="compositionally biased region" description="Basic and acidic residues" evidence="1">
    <location>
        <begin position="339"/>
        <end position="352"/>
    </location>
</feature>
<sequence length="467" mass="50828">MAAEAVVEAISSLVAQGAMSRVINTPVARVALSQVRDRGAAMARTEINWCSVLALGVVIVPLGVGEEFVDVTALGVVEEEARPWDRTSGNELRRFRVEMEETMVGLHLEGLGLITLLNGVKGLSTFAVPCGYAVAGLEFYYIPQPILAKSKHDGCNGTVTIVEGSLTEEQITSELKRLVASDWEWSVKCLGNNVFSTSFPSVGELHRMIEWGTVHTKFGAKMQVKEEGSREEIKYVMPKVLVQFTRLPRELREYPLIWAVGSMLGISKEVDTVFTRKFDRARLQVAVLDPNLIPQYVDVVVGDYIYELKFKVEVEVDGDQPMLMDMDDFGAYDDGDFQDQSKDDNLGEKGSRGSDSLDPSNGTTGAVDKASTAKQNSNKTGANSVRDGGPAAIPYLAQMDLGQPQETGSVVGIAIIEALGGIPEVTGSVHDLRRSKRRTDSVSEDSLVRAEKLTAGYNLDNQSSKVS</sequence>
<evidence type="ECO:0000256" key="1">
    <source>
        <dbReference type="SAM" id="MobiDB-lite"/>
    </source>
</evidence>
<reference evidence="3" key="1">
    <citation type="submission" date="2015-12" db="EMBL/GenBank/DDBJ databases">
        <title>Update maize B73 reference genome by single molecule sequencing technologies.</title>
        <authorList>
            <consortium name="Maize Genome Sequencing Project"/>
            <person name="Ware D."/>
        </authorList>
    </citation>
    <scope>NUCLEOTIDE SEQUENCE [LARGE SCALE GENOMIC DNA]</scope>
    <source>
        <strain evidence="3">cv. B73</strain>
    </source>
</reference>
<proteinExistence type="predicted"/>
<dbReference type="Gramene" id="Zm00001eb091020_T001">
    <property type="protein sequence ID" value="Zm00001eb091020_P001"/>
    <property type="gene ID" value="Zm00001eb091020"/>
</dbReference>
<keyword evidence="3" id="KW-1185">Reference proteome</keyword>
<feature type="compositionally biased region" description="Polar residues" evidence="1">
    <location>
        <begin position="372"/>
        <end position="383"/>
    </location>
</feature>
<accession>A0A804MJJ1</accession>
<evidence type="ECO:0000313" key="2">
    <source>
        <dbReference type="EnsemblPlants" id="Zm00001eb091020_P001"/>
    </source>
</evidence>
<name>A0A804MJJ1_MAIZE</name>
<reference evidence="2" key="2">
    <citation type="submission" date="2019-07" db="EMBL/GenBank/DDBJ databases">
        <authorList>
            <person name="Seetharam A."/>
            <person name="Woodhouse M."/>
            <person name="Cannon E."/>
        </authorList>
    </citation>
    <scope>NUCLEOTIDE SEQUENCE [LARGE SCALE GENOMIC DNA]</scope>
    <source>
        <strain evidence="2">cv. B73</strain>
    </source>
</reference>
<feature type="region of interest" description="Disordered" evidence="1">
    <location>
        <begin position="334"/>
        <end position="388"/>
    </location>
</feature>
<dbReference type="Proteomes" id="UP000007305">
    <property type="component" value="Chromosome 2"/>
</dbReference>
<feature type="compositionally biased region" description="Polar residues" evidence="1">
    <location>
        <begin position="353"/>
        <end position="364"/>
    </location>
</feature>
<protein>
    <recommendedName>
        <fullName evidence="4">DUF4283 domain-containing protein</fullName>
    </recommendedName>
</protein>
<organism evidence="2 3">
    <name type="scientific">Zea mays</name>
    <name type="common">Maize</name>
    <dbReference type="NCBI Taxonomy" id="4577"/>
    <lineage>
        <taxon>Eukaryota</taxon>
        <taxon>Viridiplantae</taxon>
        <taxon>Streptophyta</taxon>
        <taxon>Embryophyta</taxon>
        <taxon>Tracheophyta</taxon>
        <taxon>Spermatophyta</taxon>
        <taxon>Magnoliopsida</taxon>
        <taxon>Liliopsida</taxon>
        <taxon>Poales</taxon>
        <taxon>Poaceae</taxon>
        <taxon>PACMAD clade</taxon>
        <taxon>Panicoideae</taxon>
        <taxon>Andropogonodae</taxon>
        <taxon>Andropogoneae</taxon>
        <taxon>Tripsacinae</taxon>
        <taxon>Zea</taxon>
    </lineage>
</organism>
<dbReference type="PANTHER" id="PTHR33170:SF41">
    <property type="entry name" value="CCHC-TYPE DOMAIN-CONTAINING PROTEIN"/>
    <property type="match status" value="1"/>
</dbReference>
<dbReference type="InParanoid" id="A0A804MJJ1"/>
<dbReference type="AlphaFoldDB" id="A0A804MJJ1"/>
<reference evidence="2" key="3">
    <citation type="submission" date="2021-05" db="UniProtKB">
        <authorList>
            <consortium name="EnsemblPlants"/>
        </authorList>
    </citation>
    <scope>IDENTIFICATION</scope>
    <source>
        <strain evidence="2">cv. B73</strain>
    </source>
</reference>
<evidence type="ECO:0008006" key="4">
    <source>
        <dbReference type="Google" id="ProtNLM"/>
    </source>
</evidence>
<dbReference type="PANTHER" id="PTHR33170">
    <property type="entry name" value="DUF4283 DOMAIN-CONTAINING PROTEIN-RELATED"/>
    <property type="match status" value="1"/>
</dbReference>
<evidence type="ECO:0000313" key="3">
    <source>
        <dbReference type="Proteomes" id="UP000007305"/>
    </source>
</evidence>